<dbReference type="InterPro" id="IPR022121">
    <property type="entry name" value="Peptidase_M73_camelysin"/>
</dbReference>
<dbReference type="Proteomes" id="UP001162836">
    <property type="component" value="Unassembled WGS sequence"/>
</dbReference>
<dbReference type="Pfam" id="PF00746">
    <property type="entry name" value="Gram_pos_anchor"/>
    <property type="match status" value="1"/>
</dbReference>
<feature type="transmembrane region" description="Helical" evidence="6">
    <location>
        <begin position="168"/>
        <end position="189"/>
    </location>
</feature>
<keyword evidence="4" id="KW-0732">Signal</keyword>
<dbReference type="Pfam" id="PF12389">
    <property type="entry name" value="Peptidase_M73"/>
    <property type="match status" value="1"/>
</dbReference>
<evidence type="ECO:0000256" key="4">
    <source>
        <dbReference type="ARBA" id="ARBA00022729"/>
    </source>
</evidence>
<dbReference type="RefSeq" id="WP_163184319.1">
    <property type="nucleotide sequence ID" value="NZ_JAAFZF010000066.1"/>
</dbReference>
<accession>A0ABS8QMA5</accession>
<dbReference type="EMBL" id="JAJODE010000067">
    <property type="protein sequence ID" value="MCD4840288.1"/>
    <property type="molecule type" value="Genomic_DNA"/>
</dbReference>
<evidence type="ECO:0000256" key="6">
    <source>
        <dbReference type="SAM" id="Phobius"/>
    </source>
</evidence>
<evidence type="ECO:0000256" key="3">
    <source>
        <dbReference type="ARBA" id="ARBA00022525"/>
    </source>
</evidence>
<gene>
    <name evidence="8" type="ORF">LRS37_15800</name>
</gene>
<keyword evidence="9" id="KW-1185">Reference proteome</keyword>
<evidence type="ECO:0000256" key="2">
    <source>
        <dbReference type="ARBA" id="ARBA00022512"/>
    </source>
</evidence>
<evidence type="ECO:0000313" key="8">
    <source>
        <dbReference type="EMBL" id="MCD4840288.1"/>
    </source>
</evidence>
<keyword evidence="6" id="KW-0472">Membrane</keyword>
<organism evidence="8 9">
    <name type="scientific">Neobacillus sedimentimangrovi</name>
    <dbReference type="NCBI Taxonomy" id="2699460"/>
    <lineage>
        <taxon>Bacteria</taxon>
        <taxon>Bacillati</taxon>
        <taxon>Bacillota</taxon>
        <taxon>Bacilli</taxon>
        <taxon>Bacillales</taxon>
        <taxon>Bacillaceae</taxon>
        <taxon>Neobacillus</taxon>
    </lineage>
</organism>
<name>A0ABS8QMA5_9BACI</name>
<keyword evidence="5" id="KW-0572">Peptidoglycan-anchor</keyword>
<feature type="domain" description="Gram-positive cocci surface proteins LPxTG" evidence="7">
    <location>
        <begin position="158"/>
        <end position="193"/>
    </location>
</feature>
<evidence type="ECO:0000256" key="1">
    <source>
        <dbReference type="ARBA" id="ARBA00004168"/>
    </source>
</evidence>
<dbReference type="NCBIfam" id="TIGR01167">
    <property type="entry name" value="LPXTG_anchor"/>
    <property type="match status" value="1"/>
</dbReference>
<comment type="caution">
    <text evidence="8">The sequence shown here is derived from an EMBL/GenBank/DDBJ whole genome shotgun (WGS) entry which is preliminary data.</text>
</comment>
<keyword evidence="2" id="KW-0134">Cell wall</keyword>
<reference evidence="8 9" key="1">
    <citation type="journal article" date="2023" name="Antonie Van Leeuwenhoek">
        <title>Unveiling the genomic potential of a novel thermostable glycoside hydrolases producing Neobacillus sedimentimangrovi UE25.</title>
        <authorList>
            <person name="Ejaz U."/>
            <person name="Saleem F."/>
            <person name="Rashid R."/>
            <person name="Hasan K.A."/>
            <person name="Syed M.N."/>
            <person name="Sohail M."/>
        </authorList>
    </citation>
    <scope>NUCLEOTIDE SEQUENCE [LARGE SCALE GENOMIC DNA]</scope>
    <source>
        <strain evidence="8 9">UE25</strain>
    </source>
</reference>
<evidence type="ECO:0000259" key="7">
    <source>
        <dbReference type="Pfam" id="PF00746"/>
    </source>
</evidence>
<comment type="subcellular location">
    <subcellularLocation>
        <location evidence="1">Secreted</location>
        <location evidence="1">Cell wall</location>
        <topology evidence="1">Peptidoglycan-anchor</topology>
    </subcellularLocation>
</comment>
<proteinExistence type="predicted"/>
<evidence type="ECO:0000313" key="9">
    <source>
        <dbReference type="Proteomes" id="UP001162836"/>
    </source>
</evidence>
<evidence type="ECO:0000256" key="5">
    <source>
        <dbReference type="ARBA" id="ARBA00023088"/>
    </source>
</evidence>
<dbReference type="InterPro" id="IPR019931">
    <property type="entry name" value="LPXTG_anchor"/>
</dbReference>
<keyword evidence="6" id="KW-0812">Transmembrane</keyword>
<keyword evidence="3" id="KW-0964">Secreted</keyword>
<keyword evidence="6" id="KW-1133">Transmembrane helix</keyword>
<protein>
    <submittedName>
        <fullName evidence="8">LPXTG cell wall anchor domain-containing protein</fullName>
    </submittedName>
</protein>
<sequence>MRKIYIYLSIFLLFLSPTRVYGETNNYEIDLTTDPSTILIDLTNVKPGDWVTRDLIIKNNGKQDFNYIFSSKFLSGSRIFYNKLDLTIKDNSDVLFEGKLFEFKQLPPRLLKSKHNEKLQIHVKVPIDLTNEFQGLETEFQFKLYVEGTLGGVLPADGPKLPVTGTNMYNILIAGGLLVFTGIFLQIVIRKRNGFEKHV</sequence>